<dbReference type="RefSeq" id="NP_001328870.1">
    <property type="nucleotide sequence ID" value="NM_001340346.1"/>
</dbReference>
<organism evidence="2 3">
    <name type="scientific">Arabidopsis thaliana</name>
    <name type="common">Mouse-ear cress</name>
    <dbReference type="NCBI Taxonomy" id="3702"/>
    <lineage>
        <taxon>Eukaryota</taxon>
        <taxon>Viridiplantae</taxon>
        <taxon>Streptophyta</taxon>
        <taxon>Embryophyta</taxon>
        <taxon>Tracheophyta</taxon>
        <taxon>Spermatophyta</taxon>
        <taxon>Magnoliopsida</taxon>
        <taxon>eudicotyledons</taxon>
        <taxon>Gunneridae</taxon>
        <taxon>Pentapetalae</taxon>
        <taxon>rosids</taxon>
        <taxon>malvids</taxon>
        <taxon>Brassicales</taxon>
        <taxon>Brassicaceae</taxon>
        <taxon>Camelineae</taxon>
        <taxon>Arabidopsis</taxon>
    </lineage>
</organism>
<dbReference type="iPTMnet" id="F4JG76"/>
<dbReference type="RefSeq" id="NP_974497.1">
    <property type="nucleotide sequence ID" value="NM_202768.2"/>
</dbReference>
<accession>F4JG76</accession>
<dbReference type="AlphaFoldDB" id="F4JG76"/>
<dbReference type="EMBL" id="CP002687">
    <property type="protein sequence ID" value="AEE82098.1"/>
    <property type="molecule type" value="Genomic_DNA"/>
</dbReference>
<protein>
    <submittedName>
        <fullName evidence="2">Uncharacterized protein</fullName>
    </submittedName>
</protein>
<gene>
    <name evidence="1 2" type="ordered locus">At4g01915</name>
</gene>
<dbReference type="KEGG" id="ath:AT4G01915"/>
<evidence type="ECO:0000313" key="1">
    <source>
        <dbReference type="Araport" id="AT4G01915"/>
    </source>
</evidence>
<dbReference type="EMBL" id="CP002687">
    <property type="protein sequence ID" value="ANM67013.1"/>
    <property type="molecule type" value="Genomic_DNA"/>
</dbReference>
<dbReference type="TAIR" id="AT4G01915"/>
<sequence length="73" mass="8587">MDRPSKPLAFWFRLLRGSSSRWSPLTHVLISLFTKTELFKSVLFIQTSGSRSCLAYFTVQYVYYNSSWMIEPL</sequence>
<dbReference type="GeneID" id="2745599"/>
<dbReference type="RefSeq" id="NP_974496.1">
    <property type="nucleotide sequence ID" value="NM_202767.2"/>
</dbReference>
<dbReference type="ExpressionAtlas" id="F4JG76">
    <property type="expression patterns" value="baseline and differential"/>
</dbReference>
<keyword evidence="3" id="KW-1185">Reference proteome</keyword>
<reference evidence="2" key="2">
    <citation type="submission" date="2011-02" db="EMBL/GenBank/DDBJ databases">
        <authorList>
            <consortium name="TAIR"/>
            <person name="Swarbreck D."/>
            <person name="Lamesch P."/>
            <person name="Wilks C."/>
            <person name="Huala E."/>
        </authorList>
    </citation>
    <scope>NUCLEOTIDE SEQUENCE</scope>
</reference>
<reference evidence="2 3" key="1">
    <citation type="journal article" date="1999" name="Nature">
        <title>Sequence and analysis of chromosome 4 of the plant Arabidopsis thaliana.</title>
        <authorList>
            <consortium name="EU"/>
            <consortium name="CSHL and WU Arabidopsis Sequencing Project"/>
            <person name="Mayer K."/>
            <person name="Schuller C."/>
            <person name="Wambutt R."/>
            <person name="Murphy G."/>
            <person name="Volckaert G."/>
            <person name="Pohl T."/>
            <person name="Dusterhoft A."/>
            <person name="Stiekema W."/>
            <person name="Entian K.D."/>
            <person name="Terryn N."/>
            <person name="Harris B."/>
            <person name="Ansorge W."/>
            <person name="Brandt P."/>
            <person name="Grivell L."/>
            <person name="Rieger M."/>
            <person name="Weichselgartner M."/>
            <person name="de Simone V."/>
            <person name="Obermaier B."/>
            <person name="Mache R."/>
            <person name="Muller M."/>
            <person name="Kreis M."/>
            <person name="Delseny M."/>
            <person name="Puigdomenech P."/>
            <person name="Watson M."/>
            <person name="Schmidtheini T."/>
            <person name="Reichert B."/>
            <person name="Portatelle D."/>
            <person name="Perez-Alonso M."/>
            <person name="Boutry M."/>
            <person name="Bancroft I."/>
            <person name="Vos P."/>
            <person name="Hoheisel J."/>
            <person name="Zimmermann W."/>
            <person name="Wedler H."/>
            <person name="Ridley P."/>
            <person name="Langham S.A."/>
            <person name="McCullagh B."/>
            <person name="Bilham L."/>
            <person name="Robben J."/>
            <person name="Van der Schueren J."/>
            <person name="Grymonprez B."/>
            <person name="Chuang Y.J."/>
            <person name="Vandenbussche F."/>
            <person name="Braeken M."/>
            <person name="Weltjens I."/>
            <person name="Voet M."/>
            <person name="Bastiaens I."/>
            <person name="Aert R."/>
            <person name="Defoor E."/>
            <person name="Weitzenegger T."/>
            <person name="Bothe G."/>
            <person name="Ramsperger U."/>
            <person name="Hilbert H."/>
            <person name="Braun M."/>
            <person name="Holzer E."/>
            <person name="Brandt A."/>
            <person name="Peters S."/>
            <person name="van Staveren M."/>
            <person name="Dirske W."/>
            <person name="Mooijman P."/>
            <person name="Klein Lankhorst R."/>
            <person name="Rose M."/>
            <person name="Hauf J."/>
            <person name="Kotter P."/>
            <person name="Berneiser S."/>
            <person name="Hempel S."/>
            <person name="Feldpausch M."/>
            <person name="Lamberth S."/>
            <person name="Van den Daele H."/>
            <person name="De Keyser A."/>
            <person name="Buysshaert C."/>
            <person name="Gielen J."/>
            <person name="Villarroel R."/>
            <person name="De Clercq R."/>
            <person name="Van Montagu M."/>
            <person name="Rogers J."/>
            <person name="Cronin A."/>
            <person name="Quail M."/>
            <person name="Bray-Allen S."/>
            <person name="Clark L."/>
            <person name="Doggett J."/>
            <person name="Hall S."/>
            <person name="Kay M."/>
            <person name="Lennard N."/>
            <person name="McLay K."/>
            <person name="Mayes R."/>
            <person name="Pettett A."/>
            <person name="Rajandream M.A."/>
            <person name="Lyne M."/>
            <person name="Benes V."/>
            <person name="Rechmann S."/>
            <person name="Borkova D."/>
            <person name="Blocker H."/>
            <person name="Scharfe M."/>
            <person name="Grimm M."/>
            <person name="Lohnert T.H."/>
            <person name="Dose S."/>
            <person name="de Haan M."/>
            <person name="Maarse A."/>
            <person name="Schafer M."/>
            <person name="Muller-Auer S."/>
            <person name="Gabel C."/>
            <person name="Fuchs M."/>
            <person name="Fartmann B."/>
            <person name="Granderath K."/>
            <person name="Dauner D."/>
            <person name="Herzl A."/>
            <person name="Neumann S."/>
            <person name="Argiriou A."/>
            <person name="Vitale D."/>
            <person name="Liguori R."/>
            <person name="Piravandi E."/>
            <person name="Massenet O."/>
            <person name="Quigley F."/>
            <person name="Clabauld G."/>
            <person name="Mundlein A."/>
            <person name="Felber R."/>
            <person name="Schnabl S."/>
            <person name="Hiller R."/>
            <person name="Schmidt W."/>
            <person name="Lecharny A."/>
            <person name="Aubourg S."/>
            <person name="Chefdor F."/>
            <person name="Cooke R."/>
            <person name="Berger C."/>
            <person name="Montfort A."/>
            <person name="Casacuberta E."/>
            <person name="Gibbons T."/>
            <person name="Weber N."/>
            <person name="Vandenbol M."/>
            <person name="Bargues M."/>
            <person name="Terol J."/>
            <person name="Torres A."/>
            <person name="Perez-Perez A."/>
            <person name="Purnelle B."/>
            <person name="Bent E."/>
            <person name="Johnson S."/>
            <person name="Tacon D."/>
            <person name="Jesse T."/>
            <person name="Heijnen L."/>
            <person name="Schwarz S."/>
            <person name="Scholler P."/>
            <person name="Heber S."/>
            <person name="Francs P."/>
            <person name="Bielke C."/>
            <person name="Frishman D."/>
            <person name="Haase D."/>
            <person name="Lemcke K."/>
            <person name="Mewes H.W."/>
            <person name="Stocker S."/>
            <person name="Zaccaria P."/>
            <person name="Bevan M."/>
            <person name="Wilson R.K."/>
            <person name="de la Bastide M."/>
            <person name="Habermann K."/>
            <person name="Parnell L."/>
            <person name="Dedhia N."/>
            <person name="Gnoj L."/>
            <person name="Schutz K."/>
            <person name="Huang E."/>
            <person name="Spiegel L."/>
            <person name="Sehkon M."/>
            <person name="Murray J."/>
            <person name="Sheet P."/>
            <person name="Cordes M."/>
            <person name="Abu-Threideh J."/>
            <person name="Stoneking T."/>
            <person name="Kalicki J."/>
            <person name="Graves T."/>
            <person name="Harmon G."/>
            <person name="Edwards J."/>
            <person name="Latreille P."/>
            <person name="Courtney L."/>
            <person name="Cloud J."/>
            <person name="Abbott A."/>
            <person name="Scott K."/>
            <person name="Johnson D."/>
            <person name="Minx P."/>
            <person name="Bentley D."/>
            <person name="Fulton B."/>
            <person name="Miller N."/>
            <person name="Greco T."/>
            <person name="Kemp K."/>
            <person name="Kramer J."/>
            <person name="Fulton L."/>
            <person name="Mardis E."/>
            <person name="Dante M."/>
            <person name="Pepin K."/>
            <person name="Hillier L."/>
            <person name="Nelson J."/>
            <person name="Spieth J."/>
            <person name="Ryan E."/>
            <person name="Andrews S."/>
            <person name="Geisel C."/>
            <person name="Layman D."/>
            <person name="Du H."/>
            <person name="Ali J."/>
            <person name="Berghoff A."/>
            <person name="Jones K."/>
            <person name="Drone K."/>
            <person name="Cotton M."/>
            <person name="Joshu C."/>
            <person name="Antonoiu B."/>
            <person name="Zidanic M."/>
            <person name="Strong C."/>
            <person name="Sun H."/>
            <person name="Lamar B."/>
            <person name="Yordan C."/>
            <person name="Ma P."/>
            <person name="Zhong J."/>
            <person name="Preston R."/>
            <person name="Vil D."/>
            <person name="Shekher M."/>
            <person name="Matero A."/>
            <person name="Shah R."/>
            <person name="Swaby I.K."/>
            <person name="O'Shaughnessy A."/>
            <person name="Rodriguez M."/>
            <person name="Hoffmann J."/>
            <person name="Till S."/>
            <person name="Granat S."/>
            <person name="Shohdy N."/>
            <person name="Hasegawa A."/>
            <person name="Hameed A."/>
            <person name="Lodhi M."/>
            <person name="Johnson A."/>
            <person name="Chen E."/>
            <person name="Marra M."/>
            <person name="Martienssen R."/>
            <person name="McCombie W.R."/>
        </authorList>
    </citation>
    <scope>NUCLEOTIDE SEQUENCE [LARGE SCALE GENOMIC DNA]</scope>
    <source>
        <strain evidence="3">cv. Columbia</strain>
    </source>
</reference>
<dbReference type="EMBL" id="CP002687">
    <property type="protein sequence ID" value="AEE82096.1"/>
    <property type="molecule type" value="Genomic_DNA"/>
</dbReference>
<name>F4JG76_ARATH</name>
<reference evidence="2" key="3">
    <citation type="submission" date="2016-05" db="EMBL/GenBank/DDBJ databases">
        <authorList>
            <person name="Krishnakumar V."/>
            <person name="Cheng C.-Y."/>
            <person name="Chan A.P."/>
            <person name="Schobel S."/>
            <person name="Kim M."/>
            <person name="Ferlanti E.S."/>
            <person name="Belyaeva I."/>
            <person name="Rosen B.D."/>
            <person name="Micklem G."/>
            <person name="Miller J.R."/>
            <person name="Vaughn M."/>
            <person name="Town C.D."/>
        </authorList>
    </citation>
    <scope>NUCLEOTIDE SEQUENCE</scope>
</reference>
<dbReference type="Proteomes" id="UP000006548">
    <property type="component" value="Chromosome 4"/>
</dbReference>
<dbReference type="Araport" id="AT4G01915"/>
<evidence type="ECO:0000313" key="2">
    <source>
        <dbReference type="EMBL" id="AEE82096.1"/>
    </source>
</evidence>
<proteinExistence type="predicted"/>
<dbReference type="HOGENOM" id="CLU_2708223_0_0_1"/>
<evidence type="ECO:0000313" key="3">
    <source>
        <dbReference type="Proteomes" id="UP000006548"/>
    </source>
</evidence>
<reference evidence="3" key="4">
    <citation type="journal article" date="2017" name="Plant J.">
        <title>Araport11: a complete reannotation of the Arabidopsis thaliana reference genome.</title>
        <authorList>
            <person name="Cheng C.Y."/>
            <person name="Krishnakumar V."/>
            <person name="Chan A.P."/>
            <person name="Thibaud-Nissen F."/>
            <person name="Schobel S."/>
            <person name="Town C.D."/>
        </authorList>
    </citation>
    <scope>GENOME REANNOTATION</scope>
    <source>
        <strain evidence="3">cv. Columbia</strain>
    </source>
</reference>